<accession>A0AAD9W267</accession>
<sequence>MQTPPATPGRLGKEGAVKSEMQITLDWVSPSQTSPRRLDGCIPSLVWSRSSLVILGNASPAQRKGLVVVSALTPQSVWCTQSVCNVSAAESKAWNTSTHPGIWNTPVQSEIDDIRH</sequence>
<dbReference type="EMBL" id="JAUJFL010000004">
    <property type="protein sequence ID" value="KAK2605196.1"/>
    <property type="molecule type" value="Genomic_DNA"/>
</dbReference>
<keyword evidence="2" id="KW-1185">Reference proteome</keyword>
<gene>
    <name evidence="1" type="ORF">N8I77_008051</name>
</gene>
<name>A0AAD9W267_PHOAM</name>
<proteinExistence type="predicted"/>
<evidence type="ECO:0000313" key="2">
    <source>
        <dbReference type="Proteomes" id="UP001265746"/>
    </source>
</evidence>
<evidence type="ECO:0000313" key="1">
    <source>
        <dbReference type="EMBL" id="KAK2605196.1"/>
    </source>
</evidence>
<dbReference type="Proteomes" id="UP001265746">
    <property type="component" value="Unassembled WGS sequence"/>
</dbReference>
<dbReference type="AlphaFoldDB" id="A0AAD9W267"/>
<protein>
    <submittedName>
        <fullName evidence="1">Uncharacterized protein</fullName>
    </submittedName>
</protein>
<comment type="caution">
    <text evidence="1">The sequence shown here is derived from an EMBL/GenBank/DDBJ whole genome shotgun (WGS) entry which is preliminary data.</text>
</comment>
<reference evidence="1" key="1">
    <citation type="submission" date="2023-06" db="EMBL/GenBank/DDBJ databases">
        <authorList>
            <person name="Noh H."/>
        </authorList>
    </citation>
    <scope>NUCLEOTIDE SEQUENCE</scope>
    <source>
        <strain evidence="1">DUCC20226</strain>
    </source>
</reference>
<organism evidence="1 2">
    <name type="scientific">Phomopsis amygdali</name>
    <name type="common">Fusicoccum amygdali</name>
    <dbReference type="NCBI Taxonomy" id="1214568"/>
    <lineage>
        <taxon>Eukaryota</taxon>
        <taxon>Fungi</taxon>
        <taxon>Dikarya</taxon>
        <taxon>Ascomycota</taxon>
        <taxon>Pezizomycotina</taxon>
        <taxon>Sordariomycetes</taxon>
        <taxon>Sordariomycetidae</taxon>
        <taxon>Diaporthales</taxon>
        <taxon>Diaporthaceae</taxon>
        <taxon>Diaporthe</taxon>
    </lineage>
</organism>